<evidence type="ECO:0000313" key="1">
    <source>
        <dbReference type="EMBL" id="KAH9364404.1"/>
    </source>
</evidence>
<dbReference type="OrthoDB" id="6515678at2759"/>
<name>A0A9J6FQP1_HAELO</name>
<proteinExistence type="predicted"/>
<accession>A0A9J6FQP1</accession>
<comment type="caution">
    <text evidence="1">The sequence shown here is derived from an EMBL/GenBank/DDBJ whole genome shotgun (WGS) entry which is preliminary data.</text>
</comment>
<protein>
    <submittedName>
        <fullName evidence="1">Uncharacterized protein</fullName>
    </submittedName>
</protein>
<dbReference type="AlphaFoldDB" id="A0A9J6FQP1"/>
<sequence>MLSKPSFKTDPHCRAPFPASWLAGTSSDPSVMPTYLTTLMIWMTAKLLEQREGATKTVPEQAHLYVVDSRLLHLWEAKEGLARRLQRQKHNRPLCRRLAKLNQDISRHATDLTTQHWNALCDRMEGNMNVP</sequence>
<dbReference type="EMBL" id="JABSTR010000002">
    <property type="protein sequence ID" value="KAH9364404.1"/>
    <property type="molecule type" value="Genomic_DNA"/>
</dbReference>
<dbReference type="Proteomes" id="UP000821853">
    <property type="component" value="Chromosome 10"/>
</dbReference>
<keyword evidence="2" id="KW-1185">Reference proteome</keyword>
<gene>
    <name evidence="1" type="ORF">HPB48_009686</name>
</gene>
<evidence type="ECO:0000313" key="2">
    <source>
        <dbReference type="Proteomes" id="UP000821853"/>
    </source>
</evidence>
<dbReference type="VEuPathDB" id="VectorBase:HLOH_041518"/>
<reference evidence="1 2" key="1">
    <citation type="journal article" date="2020" name="Cell">
        <title>Large-Scale Comparative Analyses of Tick Genomes Elucidate Their Genetic Diversity and Vector Capacities.</title>
        <authorList>
            <consortium name="Tick Genome and Microbiome Consortium (TIGMIC)"/>
            <person name="Jia N."/>
            <person name="Wang J."/>
            <person name="Shi W."/>
            <person name="Du L."/>
            <person name="Sun Y."/>
            <person name="Zhan W."/>
            <person name="Jiang J.F."/>
            <person name="Wang Q."/>
            <person name="Zhang B."/>
            <person name="Ji P."/>
            <person name="Bell-Sakyi L."/>
            <person name="Cui X.M."/>
            <person name="Yuan T.T."/>
            <person name="Jiang B.G."/>
            <person name="Yang W.F."/>
            <person name="Lam T.T."/>
            <person name="Chang Q.C."/>
            <person name="Ding S.J."/>
            <person name="Wang X.J."/>
            <person name="Zhu J.G."/>
            <person name="Ruan X.D."/>
            <person name="Zhao L."/>
            <person name="Wei J.T."/>
            <person name="Ye R.Z."/>
            <person name="Que T.C."/>
            <person name="Du C.H."/>
            <person name="Zhou Y.H."/>
            <person name="Cheng J.X."/>
            <person name="Dai P.F."/>
            <person name="Guo W.B."/>
            <person name="Han X.H."/>
            <person name="Huang E.J."/>
            <person name="Li L.F."/>
            <person name="Wei W."/>
            <person name="Gao Y.C."/>
            <person name="Liu J.Z."/>
            <person name="Shao H.Z."/>
            <person name="Wang X."/>
            <person name="Wang C.C."/>
            <person name="Yang T.C."/>
            <person name="Huo Q.B."/>
            <person name="Li W."/>
            <person name="Chen H.Y."/>
            <person name="Chen S.E."/>
            <person name="Zhou L.G."/>
            <person name="Ni X.B."/>
            <person name="Tian J.H."/>
            <person name="Sheng Y."/>
            <person name="Liu T."/>
            <person name="Pan Y.S."/>
            <person name="Xia L.Y."/>
            <person name="Li J."/>
            <person name="Zhao F."/>
            <person name="Cao W.C."/>
        </authorList>
    </citation>
    <scope>NUCLEOTIDE SEQUENCE [LARGE SCALE GENOMIC DNA]</scope>
    <source>
        <strain evidence="1">HaeL-2018</strain>
    </source>
</reference>
<organism evidence="1 2">
    <name type="scientific">Haemaphysalis longicornis</name>
    <name type="common">Bush tick</name>
    <dbReference type="NCBI Taxonomy" id="44386"/>
    <lineage>
        <taxon>Eukaryota</taxon>
        <taxon>Metazoa</taxon>
        <taxon>Ecdysozoa</taxon>
        <taxon>Arthropoda</taxon>
        <taxon>Chelicerata</taxon>
        <taxon>Arachnida</taxon>
        <taxon>Acari</taxon>
        <taxon>Parasitiformes</taxon>
        <taxon>Ixodida</taxon>
        <taxon>Ixodoidea</taxon>
        <taxon>Ixodidae</taxon>
        <taxon>Haemaphysalinae</taxon>
        <taxon>Haemaphysalis</taxon>
    </lineage>
</organism>